<gene>
    <name evidence="10" type="ORF">ACFSKV_17495</name>
</gene>
<dbReference type="PRINTS" id="PR00070">
    <property type="entry name" value="DHFR"/>
</dbReference>
<keyword evidence="4 8" id="KW-0554">One-carbon metabolism</keyword>
<proteinExistence type="inferred from homology"/>
<evidence type="ECO:0000256" key="7">
    <source>
        <dbReference type="ARBA" id="ARBA00025067"/>
    </source>
</evidence>
<dbReference type="InterPro" id="IPR001796">
    <property type="entry name" value="DHFR_dom"/>
</dbReference>
<accession>A0ABW5BBU7</accession>
<dbReference type="EC" id="1.5.1.3" evidence="3 8"/>
<dbReference type="PANTHER" id="PTHR48069">
    <property type="entry name" value="DIHYDROFOLATE REDUCTASE"/>
    <property type="match status" value="1"/>
</dbReference>
<evidence type="ECO:0000256" key="3">
    <source>
        <dbReference type="ARBA" id="ARBA00012856"/>
    </source>
</evidence>
<dbReference type="PANTHER" id="PTHR48069:SF3">
    <property type="entry name" value="DIHYDROFOLATE REDUCTASE"/>
    <property type="match status" value="1"/>
</dbReference>
<dbReference type="PROSITE" id="PS51330">
    <property type="entry name" value="DHFR_2"/>
    <property type="match status" value="1"/>
</dbReference>
<evidence type="ECO:0000313" key="11">
    <source>
        <dbReference type="Proteomes" id="UP001597414"/>
    </source>
</evidence>
<dbReference type="Pfam" id="PF00186">
    <property type="entry name" value="DHFR_1"/>
    <property type="match status" value="1"/>
</dbReference>
<evidence type="ECO:0000256" key="6">
    <source>
        <dbReference type="ARBA" id="ARBA00023002"/>
    </source>
</evidence>
<evidence type="ECO:0000256" key="5">
    <source>
        <dbReference type="ARBA" id="ARBA00022857"/>
    </source>
</evidence>
<dbReference type="EMBL" id="JBHUIV010000025">
    <property type="protein sequence ID" value="MFD2203378.1"/>
    <property type="molecule type" value="Genomic_DNA"/>
</dbReference>
<dbReference type="InterPro" id="IPR024072">
    <property type="entry name" value="DHFR-like_dom_sf"/>
</dbReference>
<dbReference type="PIRSF" id="PIRSF000194">
    <property type="entry name" value="DHFR"/>
    <property type="match status" value="1"/>
</dbReference>
<keyword evidence="5 8" id="KW-0521">NADP</keyword>
<comment type="caution">
    <text evidence="10">The sequence shown here is derived from an EMBL/GenBank/DDBJ whole genome shotgun (WGS) entry which is preliminary data.</text>
</comment>
<evidence type="ECO:0000256" key="4">
    <source>
        <dbReference type="ARBA" id="ARBA00022563"/>
    </source>
</evidence>
<sequence length="166" mass="18924">MKISIIVAKAKNDVIGKDNQLIWKLSSDLKLFKKITSGHHIIMGRKTYESVGRPLPNRVSVVISRNKNFELPSGHLVVHSLEEAIQVCIGRHLDQVFIIGGAEIYKQAIKIADELLVTQVEASPEGDAFFPYIDPKKWQIISSEHFEKDQNNQHSFDFVIYKRITK</sequence>
<evidence type="ECO:0000313" key="10">
    <source>
        <dbReference type="EMBL" id="MFD2203378.1"/>
    </source>
</evidence>
<keyword evidence="11" id="KW-1185">Reference proteome</keyword>
<evidence type="ECO:0000256" key="8">
    <source>
        <dbReference type="PIRNR" id="PIRNR000194"/>
    </source>
</evidence>
<dbReference type="GO" id="GO:0004146">
    <property type="term" value="F:dihydrofolate reductase activity"/>
    <property type="evidence" value="ECO:0007669"/>
    <property type="project" value="UniProtKB-EC"/>
</dbReference>
<reference evidence="11" key="1">
    <citation type="journal article" date="2019" name="Int. J. Syst. Evol. Microbiol.">
        <title>The Global Catalogue of Microorganisms (GCM) 10K type strain sequencing project: providing services to taxonomists for standard genome sequencing and annotation.</title>
        <authorList>
            <consortium name="The Broad Institute Genomics Platform"/>
            <consortium name="The Broad Institute Genome Sequencing Center for Infectious Disease"/>
            <person name="Wu L."/>
            <person name="Ma J."/>
        </authorList>
    </citation>
    <scope>NUCLEOTIDE SEQUENCE [LARGE SCALE GENOMIC DNA]</scope>
    <source>
        <strain evidence="11">KCTC 19812</strain>
    </source>
</reference>
<dbReference type="CDD" id="cd00209">
    <property type="entry name" value="DHFR"/>
    <property type="match status" value="1"/>
</dbReference>
<dbReference type="InterPro" id="IPR012259">
    <property type="entry name" value="DHFR"/>
</dbReference>
<feature type="domain" description="DHFR" evidence="9">
    <location>
        <begin position="2"/>
        <end position="163"/>
    </location>
</feature>
<dbReference type="RefSeq" id="WP_380805706.1">
    <property type="nucleotide sequence ID" value="NZ_JBHUIV010000025.1"/>
</dbReference>
<dbReference type="SUPFAM" id="SSF53597">
    <property type="entry name" value="Dihydrofolate reductase-like"/>
    <property type="match status" value="1"/>
</dbReference>
<comment type="similarity">
    <text evidence="2 8">Belongs to the dihydrofolate reductase family.</text>
</comment>
<keyword evidence="6 8" id="KW-0560">Oxidoreductase</keyword>
<dbReference type="Gene3D" id="3.40.430.10">
    <property type="entry name" value="Dihydrofolate Reductase, subunit A"/>
    <property type="match status" value="1"/>
</dbReference>
<organism evidence="10 11">
    <name type="scientific">Shivajiella indica</name>
    <dbReference type="NCBI Taxonomy" id="872115"/>
    <lineage>
        <taxon>Bacteria</taxon>
        <taxon>Pseudomonadati</taxon>
        <taxon>Bacteroidota</taxon>
        <taxon>Cytophagia</taxon>
        <taxon>Cytophagales</taxon>
        <taxon>Cyclobacteriaceae</taxon>
        <taxon>Shivajiella</taxon>
    </lineage>
</organism>
<dbReference type="Proteomes" id="UP001597414">
    <property type="component" value="Unassembled WGS sequence"/>
</dbReference>
<comment type="catalytic activity">
    <reaction evidence="8">
        <text>(6S)-5,6,7,8-tetrahydrofolate + NADP(+) = 7,8-dihydrofolate + NADPH + H(+)</text>
        <dbReference type="Rhea" id="RHEA:15009"/>
        <dbReference type="ChEBI" id="CHEBI:15378"/>
        <dbReference type="ChEBI" id="CHEBI:57451"/>
        <dbReference type="ChEBI" id="CHEBI:57453"/>
        <dbReference type="ChEBI" id="CHEBI:57783"/>
        <dbReference type="ChEBI" id="CHEBI:58349"/>
        <dbReference type="EC" id="1.5.1.3"/>
    </reaction>
</comment>
<evidence type="ECO:0000256" key="2">
    <source>
        <dbReference type="ARBA" id="ARBA00009539"/>
    </source>
</evidence>
<comment type="function">
    <text evidence="7 8">Key enzyme in folate metabolism. Catalyzes an essential reaction for de novo glycine and purine synthesis, and for DNA precursor synthesis.</text>
</comment>
<evidence type="ECO:0000259" key="9">
    <source>
        <dbReference type="PROSITE" id="PS51330"/>
    </source>
</evidence>
<name>A0ABW5BBU7_9BACT</name>
<protein>
    <recommendedName>
        <fullName evidence="3 8">Dihydrofolate reductase</fullName>
        <ecNumber evidence="3 8">1.5.1.3</ecNumber>
    </recommendedName>
</protein>
<comment type="pathway">
    <text evidence="1 8">Cofactor biosynthesis; tetrahydrofolate biosynthesis; 5,6,7,8-tetrahydrofolate from 7,8-dihydrofolate: step 1/1.</text>
</comment>
<evidence type="ECO:0000256" key="1">
    <source>
        <dbReference type="ARBA" id="ARBA00004903"/>
    </source>
</evidence>